<proteinExistence type="predicted"/>
<feature type="compositionally biased region" description="Basic and acidic residues" evidence="1">
    <location>
        <begin position="98"/>
        <end position="110"/>
    </location>
</feature>
<evidence type="ECO:0000313" key="3">
    <source>
        <dbReference type="Proteomes" id="UP001152888"/>
    </source>
</evidence>
<dbReference type="AlphaFoldDB" id="A0A9P0NSH6"/>
<organism evidence="2 3">
    <name type="scientific">Acanthoscelides obtectus</name>
    <name type="common">Bean weevil</name>
    <name type="synonym">Bruchus obtectus</name>
    <dbReference type="NCBI Taxonomy" id="200917"/>
    <lineage>
        <taxon>Eukaryota</taxon>
        <taxon>Metazoa</taxon>
        <taxon>Ecdysozoa</taxon>
        <taxon>Arthropoda</taxon>
        <taxon>Hexapoda</taxon>
        <taxon>Insecta</taxon>
        <taxon>Pterygota</taxon>
        <taxon>Neoptera</taxon>
        <taxon>Endopterygota</taxon>
        <taxon>Coleoptera</taxon>
        <taxon>Polyphaga</taxon>
        <taxon>Cucujiformia</taxon>
        <taxon>Chrysomeloidea</taxon>
        <taxon>Chrysomelidae</taxon>
        <taxon>Bruchinae</taxon>
        <taxon>Bruchini</taxon>
        <taxon>Acanthoscelides</taxon>
    </lineage>
</organism>
<evidence type="ECO:0000313" key="2">
    <source>
        <dbReference type="EMBL" id="CAH1957197.1"/>
    </source>
</evidence>
<dbReference type="Proteomes" id="UP001152888">
    <property type="component" value="Unassembled WGS sequence"/>
</dbReference>
<comment type="caution">
    <text evidence="2">The sequence shown here is derived from an EMBL/GenBank/DDBJ whole genome shotgun (WGS) entry which is preliminary data.</text>
</comment>
<accession>A0A9P0NSH6</accession>
<gene>
    <name evidence="2" type="ORF">ACAOBT_LOCUS1952</name>
</gene>
<evidence type="ECO:0000256" key="1">
    <source>
        <dbReference type="SAM" id="MobiDB-lite"/>
    </source>
</evidence>
<keyword evidence="3" id="KW-1185">Reference proteome</keyword>
<protein>
    <submittedName>
        <fullName evidence="2">Uncharacterized protein</fullName>
    </submittedName>
</protein>
<name>A0A9P0NSH6_ACAOB</name>
<dbReference type="EMBL" id="CAKOFQ010006669">
    <property type="protein sequence ID" value="CAH1957197.1"/>
    <property type="molecule type" value="Genomic_DNA"/>
</dbReference>
<reference evidence="2" key="1">
    <citation type="submission" date="2022-03" db="EMBL/GenBank/DDBJ databases">
        <authorList>
            <person name="Sayadi A."/>
        </authorList>
    </citation>
    <scope>NUCLEOTIDE SEQUENCE</scope>
</reference>
<sequence length="110" mass="12713">MASRTAWQRGVERGWRQCGIVVVGQVWQAMVCPKWLPLWRGVIPPCRCAEPVVRDLLQRQRVKKTSLRGDRCCCTTRRDDAAAAPRDPPARWYLPPLRSRDATSDTHQFR</sequence>
<feature type="region of interest" description="Disordered" evidence="1">
    <location>
        <begin position="79"/>
        <end position="110"/>
    </location>
</feature>